<organism evidence="1 2">
    <name type="scientific">Zalaria obscura</name>
    <dbReference type="NCBI Taxonomy" id="2024903"/>
    <lineage>
        <taxon>Eukaryota</taxon>
        <taxon>Fungi</taxon>
        <taxon>Dikarya</taxon>
        <taxon>Ascomycota</taxon>
        <taxon>Pezizomycotina</taxon>
        <taxon>Dothideomycetes</taxon>
        <taxon>Dothideomycetidae</taxon>
        <taxon>Dothideales</taxon>
        <taxon>Zalariaceae</taxon>
        <taxon>Zalaria</taxon>
    </lineage>
</organism>
<name>A0ACC3S2R0_9PEZI</name>
<reference evidence="1" key="1">
    <citation type="submission" date="2024-02" db="EMBL/GenBank/DDBJ databases">
        <title>Metagenome Assembled Genome of Zalaria obscura JY119.</title>
        <authorList>
            <person name="Vighnesh L."/>
            <person name="Jagadeeshwari U."/>
            <person name="Venkata Ramana C."/>
            <person name="Sasikala C."/>
        </authorList>
    </citation>
    <scope>NUCLEOTIDE SEQUENCE</scope>
    <source>
        <strain evidence="1">JY119</strain>
    </source>
</reference>
<sequence length="597" mass="58829">MVYSATRTKAGSSQHDLLMDVTKSGAADAVCETVRSELVYGKDGARSQIPTLLFDYQYITANMKNTFILAAAGLAATVHGHGFITSPSPRTPGSAMEAACGQQVYNNQASDMYGNIQGMLQVAASQSDYDAAACDIWLCKGYKYADNTANVQTYTAGEVVPIVFDIRAPHTGVANVSIVNTATNTVIGSALKSWDVYASTASTIPDDEKNFSITIPSDLGSDCSTAGDCVIQMYWNAASIDQTYESCIDFTVSGSGSSSASSDSAASSSVAASSAVSSAASSFAVSVAAAAASSSAEATSSSVAAATLAPSTSSAVSSAAASSSVAAAVATSAGSSSVAAAETTAAASSVADAASTCACSSFGNNNVAASTVTVSSCPSSAVAAGADATGGVTYVTITETETLTMTAATATVTKTETKTAYATTTVAASGAGATSVAAVAADSSSSITAATLVAGSSVSTSSSSCTSTVTLTRSKTSSITAVTAVAPYPAGNGTAIGAATGSSVHLPPAPTTTQVAAAVSSAVAQLTSALPSGALSSAVPTSVSGADAQPPSGWTLQDILEWITYLIAGKFETALESEPTATATAAARVRMARAFRG</sequence>
<gene>
    <name evidence="1" type="ORF">M8818_007674</name>
</gene>
<protein>
    <submittedName>
        <fullName evidence="1">Uncharacterized protein</fullName>
    </submittedName>
</protein>
<evidence type="ECO:0000313" key="2">
    <source>
        <dbReference type="Proteomes" id="UP001320706"/>
    </source>
</evidence>
<dbReference type="Proteomes" id="UP001320706">
    <property type="component" value="Unassembled WGS sequence"/>
</dbReference>
<evidence type="ECO:0000313" key="1">
    <source>
        <dbReference type="EMBL" id="KAK8192504.1"/>
    </source>
</evidence>
<proteinExistence type="predicted"/>
<keyword evidence="2" id="KW-1185">Reference proteome</keyword>
<accession>A0ACC3S2R0</accession>
<dbReference type="EMBL" id="JAMKPW020000044">
    <property type="protein sequence ID" value="KAK8192504.1"/>
    <property type="molecule type" value="Genomic_DNA"/>
</dbReference>
<comment type="caution">
    <text evidence="1">The sequence shown here is derived from an EMBL/GenBank/DDBJ whole genome shotgun (WGS) entry which is preliminary data.</text>
</comment>